<feature type="transmembrane region" description="Helical" evidence="1">
    <location>
        <begin position="12"/>
        <end position="33"/>
    </location>
</feature>
<dbReference type="Proteomes" id="UP000446866">
    <property type="component" value="Unassembled WGS sequence"/>
</dbReference>
<name>A0A845QF68_9FIRM</name>
<comment type="caution">
    <text evidence="2">The sequence shown here is derived from an EMBL/GenBank/DDBJ whole genome shotgun (WGS) entry which is preliminary data.</text>
</comment>
<keyword evidence="1" id="KW-0472">Membrane</keyword>
<keyword evidence="3" id="KW-1185">Reference proteome</keyword>
<keyword evidence="1" id="KW-1133">Transmembrane helix</keyword>
<dbReference type="EMBL" id="QXWK01000001">
    <property type="protein sequence ID" value="NBH60250.1"/>
    <property type="molecule type" value="Genomic_DNA"/>
</dbReference>
<proteinExistence type="predicted"/>
<reference evidence="2 3" key="1">
    <citation type="submission" date="2018-08" db="EMBL/GenBank/DDBJ databases">
        <title>Murine metabolic-syndrome-specific gut microbial biobank.</title>
        <authorList>
            <person name="Liu C."/>
        </authorList>
    </citation>
    <scope>NUCLEOTIDE SEQUENCE [LARGE SCALE GENOMIC DNA]</scope>
    <source>
        <strain evidence="2 3">28</strain>
    </source>
</reference>
<dbReference type="GO" id="GO:0005886">
    <property type="term" value="C:plasma membrane"/>
    <property type="evidence" value="ECO:0007669"/>
    <property type="project" value="UniProtKB-SubCell"/>
</dbReference>
<dbReference type="RefSeq" id="WP_160200548.1">
    <property type="nucleotide sequence ID" value="NZ_QXWK01000001.1"/>
</dbReference>
<accession>A0A845QF68</accession>
<organism evidence="2 3">
    <name type="scientific">Anaerotruncus colihominis</name>
    <dbReference type="NCBI Taxonomy" id="169435"/>
    <lineage>
        <taxon>Bacteria</taxon>
        <taxon>Bacillati</taxon>
        <taxon>Bacillota</taxon>
        <taxon>Clostridia</taxon>
        <taxon>Eubacteriales</taxon>
        <taxon>Oscillospiraceae</taxon>
        <taxon>Anaerotruncus</taxon>
    </lineage>
</organism>
<gene>
    <name evidence="2" type="ORF">D0435_01000</name>
</gene>
<evidence type="ECO:0000256" key="1">
    <source>
        <dbReference type="SAM" id="Phobius"/>
    </source>
</evidence>
<protein>
    <submittedName>
        <fullName evidence="2">ABC transporter permease</fullName>
    </submittedName>
</protein>
<dbReference type="AlphaFoldDB" id="A0A845QF68"/>
<evidence type="ECO:0000313" key="3">
    <source>
        <dbReference type="Proteomes" id="UP000446866"/>
    </source>
</evidence>
<dbReference type="GO" id="GO:0140359">
    <property type="term" value="F:ABC-type transporter activity"/>
    <property type="evidence" value="ECO:0007669"/>
    <property type="project" value="InterPro"/>
</dbReference>
<feature type="transmembrane region" description="Helical" evidence="1">
    <location>
        <begin position="235"/>
        <end position="255"/>
    </location>
</feature>
<sequence>MILVRHELRQGRVSFLIWTAAISFLLAVCIFLFPEMKGQMESVGDVFASMGSFSDAFGMDRLNFGMLTGFYAIECGNVLGLGGAFYACLCAAGILSKEEKDGTAEFLLPHPISRRRVVTEKLLAVLVQVTAINLLVYGISVCAIAAVGEAIPWREINLLHLAYYLLQLELAGICFGISAFTRKGSVGAGLGIAFMMYFLNLIANIAEVAAFLKYVTPFAYCEGADIVTAGSLDGTLVAIGMVIGLLGIGAGYLRYVKKDIY</sequence>
<feature type="transmembrane region" description="Helical" evidence="1">
    <location>
        <begin position="69"/>
        <end position="95"/>
    </location>
</feature>
<feature type="transmembrane region" description="Helical" evidence="1">
    <location>
        <begin position="158"/>
        <end position="180"/>
    </location>
</feature>
<feature type="transmembrane region" description="Helical" evidence="1">
    <location>
        <begin position="122"/>
        <end position="146"/>
    </location>
</feature>
<dbReference type="Pfam" id="PF12679">
    <property type="entry name" value="ABC2_membrane_2"/>
    <property type="match status" value="1"/>
</dbReference>
<keyword evidence="1" id="KW-0812">Transmembrane</keyword>
<evidence type="ECO:0000313" key="2">
    <source>
        <dbReference type="EMBL" id="NBH60250.1"/>
    </source>
</evidence>
<feature type="transmembrane region" description="Helical" evidence="1">
    <location>
        <begin position="192"/>
        <end position="215"/>
    </location>
</feature>